<dbReference type="PROSITE" id="PS51349">
    <property type="entry name" value="FMN_HYDROXY_ACID_DH_2"/>
    <property type="match status" value="1"/>
</dbReference>
<evidence type="ECO:0000259" key="9">
    <source>
        <dbReference type="PROSITE" id="PS51349"/>
    </source>
</evidence>
<dbReference type="InterPro" id="IPR013785">
    <property type="entry name" value="Aldolase_TIM"/>
</dbReference>
<protein>
    <submittedName>
        <fullName evidence="10">Lactate oxidase</fullName>
    </submittedName>
</protein>
<dbReference type="Pfam" id="PF01070">
    <property type="entry name" value="FMN_dh"/>
    <property type="match status" value="1"/>
</dbReference>
<organism evidence="10 11">
    <name type="scientific">Otariodibacter oris</name>
    <dbReference type="NCBI Taxonomy" id="1032623"/>
    <lineage>
        <taxon>Bacteria</taxon>
        <taxon>Pseudomonadati</taxon>
        <taxon>Pseudomonadota</taxon>
        <taxon>Gammaproteobacteria</taxon>
        <taxon>Pasteurellales</taxon>
        <taxon>Pasteurellaceae</taxon>
        <taxon>Otariodibacter</taxon>
    </lineage>
</organism>
<feature type="binding site" evidence="7">
    <location>
        <position position="327"/>
    </location>
    <ligand>
        <name>glyoxylate</name>
        <dbReference type="ChEBI" id="CHEBI:36655"/>
    </ligand>
</feature>
<comment type="similarity">
    <text evidence="5">Belongs to the FMN-dependent alpha-hydroxy acid dehydrogenase family.</text>
</comment>
<evidence type="ECO:0000256" key="1">
    <source>
        <dbReference type="ARBA" id="ARBA00001917"/>
    </source>
</evidence>
<dbReference type="Proteomes" id="UP000280099">
    <property type="component" value="Unassembled WGS sequence"/>
</dbReference>
<evidence type="ECO:0000313" key="11">
    <source>
        <dbReference type="Proteomes" id="UP000280099"/>
    </source>
</evidence>
<dbReference type="GO" id="GO:0016491">
    <property type="term" value="F:oxidoreductase activity"/>
    <property type="evidence" value="ECO:0007669"/>
    <property type="project" value="UniProtKB-KW"/>
</dbReference>
<reference evidence="10 11" key="1">
    <citation type="submission" date="2018-10" db="EMBL/GenBank/DDBJ databases">
        <title>Genomic Encyclopedia of Type Strains, Phase IV (KMG-IV): sequencing the most valuable type-strain genomes for metagenomic binning, comparative biology and taxonomic classification.</title>
        <authorList>
            <person name="Goeker M."/>
        </authorList>
    </citation>
    <scope>NUCLEOTIDE SEQUENCE [LARGE SCALE GENOMIC DNA]</scope>
    <source>
        <strain evidence="10 11">DSM 23800</strain>
    </source>
</reference>
<keyword evidence="8" id="KW-1133">Transmembrane helix</keyword>
<feature type="binding site" evidence="7">
    <location>
        <begin position="381"/>
        <end position="382"/>
    </location>
    <ligand>
        <name>FMN</name>
        <dbReference type="ChEBI" id="CHEBI:58210"/>
    </ligand>
</feature>
<comment type="caution">
    <text evidence="10">The sequence shown here is derived from an EMBL/GenBank/DDBJ whole genome shotgun (WGS) entry which is preliminary data.</text>
</comment>
<feature type="binding site" evidence="7">
    <location>
        <begin position="161"/>
        <end position="163"/>
    </location>
    <ligand>
        <name>FMN</name>
        <dbReference type="ChEBI" id="CHEBI:58210"/>
    </ligand>
</feature>
<feature type="binding site" evidence="7">
    <location>
        <position position="213"/>
    </location>
    <ligand>
        <name>glyoxylate</name>
        <dbReference type="ChEBI" id="CHEBI:36655"/>
    </ligand>
</feature>
<feature type="binding site" evidence="7">
    <location>
        <begin position="358"/>
        <end position="362"/>
    </location>
    <ligand>
        <name>FMN</name>
        <dbReference type="ChEBI" id="CHEBI:58210"/>
    </ligand>
</feature>
<feature type="binding site" evidence="7">
    <location>
        <position position="325"/>
    </location>
    <ligand>
        <name>FMN</name>
        <dbReference type="ChEBI" id="CHEBI:58210"/>
    </ligand>
</feature>
<dbReference type="RefSeq" id="WP_121121699.1">
    <property type="nucleotide sequence ID" value="NZ_CP016604.1"/>
</dbReference>
<evidence type="ECO:0000256" key="8">
    <source>
        <dbReference type="SAM" id="Phobius"/>
    </source>
</evidence>
<keyword evidence="2 7" id="KW-0285">Flavoprotein</keyword>
<gene>
    <name evidence="10" type="ORF">DES31_0524</name>
</gene>
<dbReference type="AlphaFoldDB" id="A0A420XIW1"/>
<dbReference type="SMART" id="SM01240">
    <property type="entry name" value="IMPDH"/>
    <property type="match status" value="1"/>
</dbReference>
<evidence type="ECO:0000256" key="4">
    <source>
        <dbReference type="ARBA" id="ARBA00023002"/>
    </source>
</evidence>
<dbReference type="InterPro" id="IPR000262">
    <property type="entry name" value="FMN-dep_DH"/>
</dbReference>
<dbReference type="EMBL" id="RBJC01000004">
    <property type="protein sequence ID" value="RKR77199.1"/>
    <property type="molecule type" value="Genomic_DNA"/>
</dbReference>
<proteinExistence type="inferred from homology"/>
<dbReference type="PANTHER" id="PTHR10578:SF107">
    <property type="entry name" value="2-HYDROXYACID OXIDASE 1"/>
    <property type="match status" value="1"/>
</dbReference>
<evidence type="ECO:0000256" key="7">
    <source>
        <dbReference type="PIRSR" id="PIRSR000138-2"/>
    </source>
</evidence>
<comment type="cofactor">
    <cofactor evidence="1">
        <name>FMN</name>
        <dbReference type="ChEBI" id="CHEBI:58210"/>
    </cofactor>
</comment>
<feature type="domain" description="FMN hydroxy acid dehydrogenase" evidence="9">
    <location>
        <begin position="80"/>
        <end position="432"/>
    </location>
</feature>
<dbReference type="InterPro" id="IPR008259">
    <property type="entry name" value="FMN_hydac_DH_AS"/>
</dbReference>
<dbReference type="Gene3D" id="3.20.20.70">
    <property type="entry name" value="Aldolase class I"/>
    <property type="match status" value="1"/>
</dbReference>
<feature type="binding site" evidence="7">
    <location>
        <position position="190"/>
    </location>
    <ligand>
        <name>FMN</name>
        <dbReference type="ChEBI" id="CHEBI:58210"/>
    </ligand>
</feature>
<dbReference type="InterPro" id="IPR037396">
    <property type="entry name" value="FMN_HAD"/>
</dbReference>
<keyword evidence="3 7" id="KW-0288">FMN</keyword>
<evidence type="ECO:0000256" key="5">
    <source>
        <dbReference type="ARBA" id="ARBA00024042"/>
    </source>
</evidence>
<feature type="binding site" evidence="7">
    <location>
        <position position="211"/>
    </location>
    <ligand>
        <name>FMN</name>
        <dbReference type="ChEBI" id="CHEBI:58210"/>
    </ligand>
</feature>
<dbReference type="InterPro" id="IPR012133">
    <property type="entry name" value="Alpha-hydoxy_acid_DH_FMN"/>
</dbReference>
<dbReference type="PIRSF" id="PIRSF000138">
    <property type="entry name" value="Al-hdrx_acd_dh"/>
    <property type="match status" value="1"/>
</dbReference>
<feature type="active site" description="Proton acceptor" evidence="6">
    <location>
        <position position="327"/>
    </location>
</feature>
<feature type="binding site" evidence="7">
    <location>
        <position position="330"/>
    </location>
    <ligand>
        <name>glyoxylate</name>
        <dbReference type="ChEBI" id="CHEBI:36655"/>
    </ligand>
</feature>
<keyword evidence="8" id="KW-0472">Membrane</keyword>
<evidence type="ECO:0000256" key="2">
    <source>
        <dbReference type="ARBA" id="ARBA00022630"/>
    </source>
</evidence>
<feature type="transmembrane region" description="Helical" evidence="8">
    <location>
        <begin position="32"/>
        <end position="53"/>
    </location>
</feature>
<dbReference type="OrthoDB" id="9770452at2"/>
<dbReference type="PANTHER" id="PTHR10578">
    <property type="entry name" value="S -2-HYDROXY-ACID OXIDASE-RELATED"/>
    <property type="match status" value="1"/>
</dbReference>
<dbReference type="SUPFAM" id="SSF51395">
    <property type="entry name" value="FMN-linked oxidoreductases"/>
    <property type="match status" value="1"/>
</dbReference>
<sequence length="441" mass="46557">MTSSHQLDTSVKEVETTTVGVSEKETLSRRKFLSAAGLGLGVASVGLSTLPFMSAPAFAADKSTSAKKATKTAYGASTADKPIQVVSLERLEEPASKVIPKAGFEFVSGAAGAEWTMHENRRAFDDYRIAAKRLVGLSWSDIDTSTKLLDLDLASPVIVAPMGAHAMVHESGEQLTAKGAELANTLYCSSGASNATLEQIAESTKGPKWFQLYYNNDEEVTKSLLTRAKNAGYSAIILTADALGPGQPENFIAMGSPFRPDRSFGNHDPKMGGTGDFFNQKTALTTKDIEFIKSFTGLPVIVKGILRPDDAERFIQAGADAIQVSNHGGRQIDGVPASMTALPAIAKVVNKRVPIILDGGVRRGIDIVRAVAMGATAVAVGRPILYGLGLGGSQGVKSVIDFLNKDLVSAMILSGAGKLSDLDPSYIDIVGENVKFNTYNG</sequence>
<feature type="binding site" evidence="7">
    <location>
        <position position="303"/>
    </location>
    <ligand>
        <name>FMN</name>
        <dbReference type="ChEBI" id="CHEBI:58210"/>
    </ligand>
</feature>
<keyword evidence="8" id="KW-0812">Transmembrane</keyword>
<keyword evidence="4" id="KW-0560">Oxidoreductase</keyword>
<evidence type="ECO:0000313" key="10">
    <source>
        <dbReference type="EMBL" id="RKR77199.1"/>
    </source>
</evidence>
<accession>A0A420XIW1</accession>
<dbReference type="InterPro" id="IPR006311">
    <property type="entry name" value="TAT_signal"/>
</dbReference>
<feature type="binding site" evidence="7">
    <location>
        <position position="239"/>
    </location>
    <ligand>
        <name>FMN</name>
        <dbReference type="ChEBI" id="CHEBI:58210"/>
    </ligand>
</feature>
<name>A0A420XIW1_9PAST</name>
<dbReference type="GO" id="GO:0010181">
    <property type="term" value="F:FMN binding"/>
    <property type="evidence" value="ECO:0007669"/>
    <property type="project" value="InterPro"/>
</dbReference>
<keyword evidence="11" id="KW-1185">Reference proteome</keyword>
<dbReference type="PROSITE" id="PS00557">
    <property type="entry name" value="FMN_HYDROXY_ACID_DH_1"/>
    <property type="match status" value="1"/>
</dbReference>
<evidence type="ECO:0000256" key="6">
    <source>
        <dbReference type="PIRSR" id="PIRSR000138-1"/>
    </source>
</evidence>
<dbReference type="PROSITE" id="PS51318">
    <property type="entry name" value="TAT"/>
    <property type="match status" value="1"/>
</dbReference>
<evidence type="ECO:0000256" key="3">
    <source>
        <dbReference type="ARBA" id="ARBA00022643"/>
    </source>
</evidence>